<feature type="compositionally biased region" description="Polar residues" evidence="1">
    <location>
        <begin position="506"/>
        <end position="537"/>
    </location>
</feature>
<dbReference type="Proteomes" id="UP001347796">
    <property type="component" value="Unassembled WGS sequence"/>
</dbReference>
<feature type="compositionally biased region" description="Basic and acidic residues" evidence="1">
    <location>
        <begin position="445"/>
        <end position="460"/>
    </location>
</feature>
<feature type="transmembrane region" description="Helical" evidence="2">
    <location>
        <begin position="282"/>
        <end position="304"/>
    </location>
</feature>
<evidence type="ECO:0000313" key="4">
    <source>
        <dbReference type="Proteomes" id="UP001347796"/>
    </source>
</evidence>
<feature type="compositionally biased region" description="Polar residues" evidence="1">
    <location>
        <begin position="473"/>
        <end position="483"/>
    </location>
</feature>
<evidence type="ECO:0000313" key="3">
    <source>
        <dbReference type="EMBL" id="KAK6168985.1"/>
    </source>
</evidence>
<protein>
    <submittedName>
        <fullName evidence="3">Uncharacterized protein</fullName>
    </submittedName>
</protein>
<feature type="compositionally biased region" description="Polar residues" evidence="1">
    <location>
        <begin position="102"/>
        <end position="131"/>
    </location>
</feature>
<feature type="compositionally biased region" description="Low complexity" evidence="1">
    <location>
        <begin position="371"/>
        <end position="385"/>
    </location>
</feature>
<dbReference type="EMBL" id="JAZGQO010000015">
    <property type="protein sequence ID" value="KAK6168985.1"/>
    <property type="molecule type" value="Genomic_DNA"/>
</dbReference>
<feature type="region of interest" description="Disordered" evidence="1">
    <location>
        <begin position="1"/>
        <end position="136"/>
    </location>
</feature>
<dbReference type="AlphaFoldDB" id="A0AAN8GAA3"/>
<comment type="caution">
    <text evidence="3">The sequence shown here is derived from an EMBL/GenBank/DDBJ whole genome shotgun (WGS) entry which is preliminary data.</text>
</comment>
<keyword evidence="2" id="KW-0472">Membrane</keyword>
<feature type="compositionally biased region" description="Polar residues" evidence="1">
    <location>
        <begin position="10"/>
        <end position="29"/>
    </location>
</feature>
<feature type="region of interest" description="Disordered" evidence="1">
    <location>
        <begin position="371"/>
        <end position="568"/>
    </location>
</feature>
<accession>A0AAN8GAA3</accession>
<evidence type="ECO:0000256" key="1">
    <source>
        <dbReference type="SAM" id="MobiDB-lite"/>
    </source>
</evidence>
<feature type="region of interest" description="Disordered" evidence="1">
    <location>
        <begin position="169"/>
        <end position="229"/>
    </location>
</feature>
<feature type="compositionally biased region" description="Basic and acidic residues" evidence="1">
    <location>
        <begin position="78"/>
        <end position="89"/>
    </location>
</feature>
<reference evidence="3 4" key="1">
    <citation type="submission" date="2024-01" db="EMBL/GenBank/DDBJ databases">
        <title>The genome of the rayed Mediterranean limpet Patella caerulea (Linnaeus, 1758).</title>
        <authorList>
            <person name="Anh-Thu Weber A."/>
            <person name="Halstead-Nussloch G."/>
        </authorList>
    </citation>
    <scope>NUCLEOTIDE SEQUENCE [LARGE SCALE GENOMIC DNA]</scope>
    <source>
        <strain evidence="3">AATW-2023a</strain>
        <tissue evidence="3">Whole specimen</tissue>
    </source>
</reference>
<sequence length="568" mass="62801">MASGIETGQVVRQVSSVPTHKGQQNNTSVGCLPFSHNRQHSDNFPDVLDNESYSPADSNRLDDVIRNSESQPMPSTSRVEDNSREREPHGIGYRVPGVHEQIVSNNSNEPSSVTLENSLHLQEQSENTSGRANPVQLPTYRAIHTRDINVGVSTRLDNRTDALPDLLHSHVPQPVRPVALPSQHRTPATRNERRARTSETRNQSNYRTRETPTRSTRHGHRTRTRSTSSSQLDDAVCKAPCVRCFVKLTSFRWVLVVLSLLGVCCVVTGIVLAALHAAGNSFLFLAIMFIGLGVLLVIVVGVGWKCTPRGHEPLHALFGIGDFQRRRGERRQHRPHRSRDNNWYGGVLYPEFQYRRPPPTYAASMQEYQNQLHLAQQQQQTAATPPTNPDNYSLPSSPPPSYRSRASTIHSGIHITFPPNNEDYPDSRPPTYRSRRGSAHPRPPIPREEFESMDRDDHPPADVSFAGPAGNTGVANVQRNQSASDRHHVVSQDSTVTVNGRVIEPVTTSGTVSTSANSDNSPTSSVNQTAQSTIAQPTQLNKLSSSNQSSTTTNNNTGEEPQRVETSL</sequence>
<feature type="compositionally biased region" description="Low complexity" evidence="1">
    <location>
        <begin position="538"/>
        <end position="557"/>
    </location>
</feature>
<proteinExistence type="predicted"/>
<gene>
    <name evidence="3" type="ORF">SNE40_020123</name>
</gene>
<keyword evidence="2" id="KW-1133">Transmembrane helix</keyword>
<feature type="compositionally biased region" description="Polar residues" evidence="1">
    <location>
        <begin position="67"/>
        <end position="77"/>
    </location>
</feature>
<feature type="compositionally biased region" description="Basic and acidic residues" evidence="1">
    <location>
        <begin position="190"/>
        <end position="199"/>
    </location>
</feature>
<organism evidence="3 4">
    <name type="scientific">Patella caerulea</name>
    <name type="common">Rayed Mediterranean limpet</name>
    <dbReference type="NCBI Taxonomy" id="87958"/>
    <lineage>
        <taxon>Eukaryota</taxon>
        <taxon>Metazoa</taxon>
        <taxon>Spiralia</taxon>
        <taxon>Lophotrochozoa</taxon>
        <taxon>Mollusca</taxon>
        <taxon>Gastropoda</taxon>
        <taxon>Patellogastropoda</taxon>
        <taxon>Patelloidea</taxon>
        <taxon>Patellidae</taxon>
        <taxon>Patella</taxon>
    </lineage>
</organism>
<evidence type="ECO:0000256" key="2">
    <source>
        <dbReference type="SAM" id="Phobius"/>
    </source>
</evidence>
<name>A0AAN8GAA3_PATCE</name>
<keyword evidence="4" id="KW-1185">Reference proteome</keyword>
<feature type="compositionally biased region" description="Basic residues" evidence="1">
    <location>
        <begin position="215"/>
        <end position="224"/>
    </location>
</feature>
<feature type="transmembrane region" description="Helical" evidence="2">
    <location>
        <begin position="253"/>
        <end position="275"/>
    </location>
</feature>
<keyword evidence="2" id="KW-0812">Transmembrane</keyword>